<dbReference type="InterPro" id="IPR004895">
    <property type="entry name" value="Prenylated_rab_accept_PRA1"/>
</dbReference>
<comment type="similarity">
    <text evidence="3 7">Belongs to the PRA1 family.</text>
</comment>
<dbReference type="Pfam" id="PF03208">
    <property type="entry name" value="PRA1"/>
    <property type="match status" value="1"/>
</dbReference>
<dbReference type="OrthoDB" id="63113at2759"/>
<reference evidence="9" key="1">
    <citation type="journal article" date="2017" name="bioRxiv">
        <title>Comparative analysis of the genomes of Stylophora pistillata and Acropora digitifera provides evidence for extensive differences between species of corals.</title>
        <authorList>
            <person name="Voolstra C.R."/>
            <person name="Li Y."/>
            <person name="Liew Y.J."/>
            <person name="Baumgarten S."/>
            <person name="Zoccola D."/>
            <person name="Flot J.-F."/>
            <person name="Tambutte S."/>
            <person name="Allemand D."/>
            <person name="Aranda M."/>
        </authorList>
    </citation>
    <scope>NUCLEOTIDE SEQUENCE [LARGE SCALE GENOMIC DNA]</scope>
</reference>
<evidence type="ECO:0000313" key="9">
    <source>
        <dbReference type="Proteomes" id="UP000225706"/>
    </source>
</evidence>
<dbReference type="PANTHER" id="PTHR19317:SF0">
    <property type="entry name" value="PRENYLATED RAB ACCEPTOR PROTEIN 1"/>
    <property type="match status" value="1"/>
</dbReference>
<dbReference type="GO" id="GO:0016020">
    <property type="term" value="C:membrane"/>
    <property type="evidence" value="ECO:0007669"/>
    <property type="project" value="UniProtKB-SubCell"/>
</dbReference>
<sequence length="181" mass="20138">MATEEITGNIDMAAAITPSSHVQHAKDWLWQRKAQMKPWTEFFKGSRFSRPKTVAEAGRRVMKNLEEYQSNYVVITLLLIFYCVLSSPLLLIALSVAGGGCFYISYKNQGQKIRVLGRDLSRAEQYGLVLLISLPLFILASAGSTVFWIIGASIFTVGLHASMLSTSDTPEITEQITMEEV</sequence>
<keyword evidence="5 7" id="KW-1133">Transmembrane helix</keyword>
<evidence type="ECO:0000256" key="7">
    <source>
        <dbReference type="RuleBase" id="RU363107"/>
    </source>
</evidence>
<dbReference type="STRING" id="50429.A0A2B4S5I9"/>
<dbReference type="GO" id="GO:0008021">
    <property type="term" value="C:synaptic vesicle"/>
    <property type="evidence" value="ECO:0007669"/>
    <property type="project" value="UniProtKB-SubCell"/>
</dbReference>
<name>A0A2B4S5I9_STYPI</name>
<feature type="transmembrane region" description="Helical" evidence="7">
    <location>
        <begin position="126"/>
        <end position="155"/>
    </location>
</feature>
<dbReference type="PANTHER" id="PTHR19317">
    <property type="entry name" value="PRENYLATED RAB ACCEPTOR 1-RELATED"/>
    <property type="match status" value="1"/>
</dbReference>
<keyword evidence="4 7" id="KW-0812">Transmembrane</keyword>
<dbReference type="GO" id="GO:0005794">
    <property type="term" value="C:Golgi apparatus"/>
    <property type="evidence" value="ECO:0007669"/>
    <property type="project" value="TreeGrafter"/>
</dbReference>
<evidence type="ECO:0000256" key="5">
    <source>
        <dbReference type="ARBA" id="ARBA00022989"/>
    </source>
</evidence>
<evidence type="ECO:0000256" key="4">
    <source>
        <dbReference type="ARBA" id="ARBA00022692"/>
    </source>
</evidence>
<feature type="transmembrane region" description="Helical" evidence="7">
    <location>
        <begin position="72"/>
        <end position="105"/>
    </location>
</feature>
<organism evidence="8 9">
    <name type="scientific">Stylophora pistillata</name>
    <name type="common">Smooth cauliflower coral</name>
    <dbReference type="NCBI Taxonomy" id="50429"/>
    <lineage>
        <taxon>Eukaryota</taxon>
        <taxon>Metazoa</taxon>
        <taxon>Cnidaria</taxon>
        <taxon>Anthozoa</taxon>
        <taxon>Hexacorallia</taxon>
        <taxon>Scleractinia</taxon>
        <taxon>Astrocoeniina</taxon>
        <taxon>Pocilloporidae</taxon>
        <taxon>Stylophora</taxon>
    </lineage>
</organism>
<dbReference type="AlphaFoldDB" id="A0A2B4S5I9"/>
<evidence type="ECO:0000256" key="3">
    <source>
        <dbReference type="ARBA" id="ARBA00006483"/>
    </source>
</evidence>
<keyword evidence="6 7" id="KW-0472">Membrane</keyword>
<evidence type="ECO:0000256" key="2">
    <source>
        <dbReference type="ARBA" id="ARBA00004234"/>
    </source>
</evidence>
<keyword evidence="9" id="KW-1185">Reference proteome</keyword>
<evidence type="ECO:0000256" key="1">
    <source>
        <dbReference type="ARBA" id="ARBA00004141"/>
    </source>
</evidence>
<evidence type="ECO:0000313" key="8">
    <source>
        <dbReference type="EMBL" id="PFX24060.1"/>
    </source>
</evidence>
<proteinExistence type="inferred from homology"/>
<gene>
    <name evidence="8" type="primary">Rabac1</name>
    <name evidence="8" type="ORF">AWC38_SpisGene11347</name>
</gene>
<dbReference type="EMBL" id="LSMT01000187">
    <property type="protein sequence ID" value="PFX24060.1"/>
    <property type="molecule type" value="Genomic_DNA"/>
</dbReference>
<dbReference type="Proteomes" id="UP000225706">
    <property type="component" value="Unassembled WGS sequence"/>
</dbReference>
<protein>
    <recommendedName>
        <fullName evidence="7">PRA1 family protein</fullName>
    </recommendedName>
</protein>
<evidence type="ECO:0000256" key="6">
    <source>
        <dbReference type="ARBA" id="ARBA00023136"/>
    </source>
</evidence>
<accession>A0A2B4S5I9</accession>
<comment type="caution">
    <text evidence="8">The sequence shown here is derived from an EMBL/GenBank/DDBJ whole genome shotgun (WGS) entry which is preliminary data.</text>
</comment>
<comment type="subcellular location">
    <subcellularLocation>
        <location evidence="2">Cytoplasmic vesicle</location>
        <location evidence="2">Secretory vesicle</location>
        <location evidence="2">Synaptic vesicle</location>
    </subcellularLocation>
    <subcellularLocation>
        <location evidence="1 7">Membrane</location>
        <topology evidence="1 7">Multi-pass membrane protein</topology>
    </subcellularLocation>
</comment>